<dbReference type="PANTHER" id="PTHR48207:SF3">
    <property type="entry name" value="SUCCINATE--HYDROXYMETHYLGLUTARATE COA-TRANSFERASE"/>
    <property type="match status" value="1"/>
</dbReference>
<dbReference type="InterPro" id="IPR050483">
    <property type="entry name" value="CoA-transferase_III_domain"/>
</dbReference>
<name>A0ABS0PBF2_9BRAD</name>
<evidence type="ECO:0000256" key="1">
    <source>
        <dbReference type="ARBA" id="ARBA00022679"/>
    </source>
</evidence>
<dbReference type="Pfam" id="PF02515">
    <property type="entry name" value="CoA_transf_3"/>
    <property type="match status" value="1"/>
</dbReference>
<dbReference type="Gene3D" id="3.30.1540.10">
    <property type="entry name" value="formyl-coa transferase, domain 3"/>
    <property type="match status" value="1"/>
</dbReference>
<dbReference type="GO" id="GO:0016740">
    <property type="term" value="F:transferase activity"/>
    <property type="evidence" value="ECO:0007669"/>
    <property type="project" value="UniProtKB-KW"/>
</dbReference>
<accession>A0ABS0PBF2</accession>
<dbReference type="SUPFAM" id="SSF89796">
    <property type="entry name" value="CoA-transferase family III (CaiB/BaiF)"/>
    <property type="match status" value="1"/>
</dbReference>
<protein>
    <submittedName>
        <fullName evidence="2">CoA transferase</fullName>
    </submittedName>
</protein>
<dbReference type="PANTHER" id="PTHR48207">
    <property type="entry name" value="SUCCINATE--HYDROXYMETHYLGLUTARATE COA-TRANSFERASE"/>
    <property type="match status" value="1"/>
</dbReference>
<dbReference type="Gene3D" id="3.40.50.10540">
    <property type="entry name" value="Crotonobetainyl-coa:carnitine coa-transferase, domain 1"/>
    <property type="match status" value="1"/>
</dbReference>
<dbReference type="Proteomes" id="UP001194539">
    <property type="component" value="Unassembled WGS sequence"/>
</dbReference>
<proteinExistence type="predicted"/>
<reference evidence="2 3" key="1">
    <citation type="submission" date="2020-07" db="EMBL/GenBank/DDBJ databases">
        <title>Bradyrhizobium diversity isolated from nodules of indigenous legumes of Western Australia.</title>
        <authorList>
            <person name="Klepa M.S."/>
        </authorList>
    </citation>
    <scope>NUCLEOTIDE SEQUENCE [LARGE SCALE GENOMIC DNA]</scope>
    <source>
        <strain evidence="2 3">CNPSo 4019</strain>
    </source>
</reference>
<gene>
    <name evidence="2" type="ORF">H1B27_30825</name>
</gene>
<keyword evidence="1 2" id="KW-0808">Transferase</keyword>
<dbReference type="InterPro" id="IPR023606">
    <property type="entry name" value="CoA-Trfase_III_dom_1_sf"/>
</dbReference>
<organism evidence="2 3">
    <name type="scientific">Bradyrhizobium diversitatis</name>
    <dbReference type="NCBI Taxonomy" id="2755406"/>
    <lineage>
        <taxon>Bacteria</taxon>
        <taxon>Pseudomonadati</taxon>
        <taxon>Pseudomonadota</taxon>
        <taxon>Alphaproteobacteria</taxon>
        <taxon>Hyphomicrobiales</taxon>
        <taxon>Nitrobacteraceae</taxon>
        <taxon>Bradyrhizobium</taxon>
    </lineage>
</organism>
<comment type="caution">
    <text evidence="2">The sequence shown here is derived from an EMBL/GenBank/DDBJ whole genome shotgun (WGS) entry which is preliminary data.</text>
</comment>
<sequence>MDKLPLRGIQIVEMSHMIMGPCCGMILSQLGADVIKVEPPPGDKTRALEGMGTSFFPLFNRGKRSLVLDVATKSGRNALFRLLERSDVFIENFKDETIMKSGLDGTSLTKHFPRLIIAAHKGFLSGPYEHRPALDEVVQMMAGLAYMTGSREVPLRVGASVNDIMGGMFGVIGILAALREREMNGKGSEIRIGLFENCLFSVAQHIVQFQMTGVPVPPMPQRILCWPVYDIFTTRDDKRLFIAVTTDGQWKALCRTFGLDALLADPDLTKVQQRIDARPRLLPPIADRLRQHDLEYLMAKLDDVSIPFAPINAPEELLDDPHVRRPGGLVTMIDEKGHAIDVPTLPLEFDRASIGRVSVVPSLGGDTFSILTYLGYSESEIQELAKGRSLRPDRPPR</sequence>
<evidence type="ECO:0000313" key="3">
    <source>
        <dbReference type="Proteomes" id="UP001194539"/>
    </source>
</evidence>
<evidence type="ECO:0000313" key="2">
    <source>
        <dbReference type="EMBL" id="MBH5390643.1"/>
    </source>
</evidence>
<keyword evidence="3" id="KW-1185">Reference proteome</keyword>
<dbReference type="InterPro" id="IPR044855">
    <property type="entry name" value="CoA-Trfase_III_dom3_sf"/>
</dbReference>
<dbReference type="RefSeq" id="WP_197968628.1">
    <property type="nucleotide sequence ID" value="NZ_JACEGD010000035.1"/>
</dbReference>
<dbReference type="InterPro" id="IPR003673">
    <property type="entry name" value="CoA-Trfase_fam_III"/>
</dbReference>
<dbReference type="EMBL" id="JACEGD010000035">
    <property type="protein sequence ID" value="MBH5390643.1"/>
    <property type="molecule type" value="Genomic_DNA"/>
</dbReference>